<evidence type="ECO:0000256" key="7">
    <source>
        <dbReference type="SAM" id="MobiDB-lite"/>
    </source>
</evidence>
<evidence type="ECO:0000256" key="4">
    <source>
        <dbReference type="ARBA" id="ARBA00023034"/>
    </source>
</evidence>
<dbReference type="PANTHER" id="PTHR14042:SF24">
    <property type="entry name" value="PROTEIN DOPEY-1 HOMOLOG"/>
    <property type="match status" value="1"/>
</dbReference>
<evidence type="ECO:0000259" key="10">
    <source>
        <dbReference type="Pfam" id="PF24598"/>
    </source>
</evidence>
<keyword evidence="2" id="KW-0813">Transport</keyword>
<evidence type="ECO:0000259" key="9">
    <source>
        <dbReference type="Pfam" id="PF24597"/>
    </source>
</evidence>
<dbReference type="InterPro" id="IPR056457">
    <property type="entry name" value="DOP1_C"/>
</dbReference>
<protein>
    <recommendedName>
        <fullName evidence="13">Dopey N-terminal domain-containing protein</fullName>
    </recommendedName>
</protein>
<sequence>MSAGKTISVPAADTSRASTPQPGSRRDYVSTPPPYASDPKFKKYTQQVEKCLNSFEGVQEWADFISFLKQLLKTFQAYMQFKEIPKKLIVAKRLSQCLNPALPTGVHQRALDVYSHILAVLGSEGLQKDLALWSSGLFPFFEYAATSVKPTLLNLYDTYYLPLQAGLRPVMKAFILALLPGLEEETGEFFDKVLGLLDRLSGTVTPSFFLQNIWLIMLTSTNARGTSLTFLSRRLPRLNADEDIAAIVGRDVGLMIRAFAAALEDDDLLVRRAALDILLQSLRVDSVAVKKAQAEDRSILMRAATSVVLRRDLALNRRIYSWLLGPEENSDHQVAYLKSNALELLRTTLREEMFHPSAEYSQSRPFKIFISLLDKWEIGSLLTEVLVLDAFRAIKQGIDSGADPGGDTSMTANTLYEAVEPQVLWRQLLRSVFSDIFGDGESHEGIDMVLHILTRYHTHDEETETVHLTVSFVAILEVLTSRIHDDPSSVSLASTQATLLLLQGLLERIPSEALAQRPGLGKDSKDTHPDKGPYQFACFLYGLDLQPIQTADSPSSASLTPYVAAFYDLISLSSGIGRQLSEVSQSSGACREAFLRVLDLLSTLVDLLTEVRSTIPTISWSPSDWLSTVLPTMESQAAAFVAIDRLISTMIKFEEADRLQPKFLIDRRSTMSAMIRPLLRYLRPQCSAYHMRAISLLWTLEKSSKTPHVESIIASSLTSRPSEEIQEACEAFGVLWRLSDDAMLPGFRLKVPMMIVLDSLKSDDPQIRRIAETWMRCSLKSYLRVLDPLLFDLHDLSVVRSVTTLDLNGKQIEAFHYDRPFDQRYMAHLLDTLLSVVKFGGQGFSKIARSTPLNRSLHPGLFERLQSASGISPDASYMDAVTTMLLRFLQSEPKPNLAPKMKPFNGLLQATAVDLLQALIVRGEVDLAALQAMESVIIGKLYLAIHTRRLDLQNKLLHLLHSIISGLSSQMSGPPSKQTKGTTDRGSDTSRQPDAVSGNMTYTVHPLFVQTLQDGISEPSNRPLLQHWLDFVMMTVPQFQSLLVGTIGPLNDTICRQLRGALADITQASAKSSTPGDIIAYTTDSDFMMLLSSAERLVLLSLSNVSVMTQEEEESPTGEKQETSGLLGYVSGVFSSEPGQSAVDEQAAAKLQDYRCLYDTMKVLYSIWGSLAVSPSPHWASEEESLSLIYNRARTRCRRVLEHLFRGYSSEVLEAIVDCWSQDSHSSKEEDIAAFELVDILTSSAQNVVHMICESIASRTLASPERSRRPSINPNLSDLTLFDFLEQYCKRLEGPVAVQVWGRFMQLAKDLSSAFKEFKVQAYSMLRCFTVLADKITQTAIVEDRRVRKDLQEVYTKLVDVCLLVGRASDSSWIRKGHSSLSPNAAANGRDSPITRNISDTRLDEKMNSSTPSLADTLKPSWGIGIVDQVNVYIASEVLPNLRKFLVDSDKILATCNNVVYNVITPAMKGRTRPLDVDEYVLSILREMTRIAAAMRAWRGPVVDVLNDNRCFNSSPAAGGKWRPMVKMLFDTDKTALTELLSKITTAPSTNIFTNREYEMLLRSLNLRRLAYVILAGEKNHFLTQLPTIQEKLVDTLRNVSAAIVQSEVYLFWPVILTELYRLFEQTMVSIPSDGSEDLSILLSASKLLDLLLVLQTQEFQIHQWMFITDTVDAIYRPDDWLPEALLDRLAEVVGDLPAAEETTKHSLHGAISSTPSGDSLSAGRKPMLNAVRQIDSVRDLVPFFTQVSMASYESVYGSGGNVDWEAVEQGLLDDMFDGR</sequence>
<evidence type="ECO:0000259" key="8">
    <source>
        <dbReference type="Pfam" id="PF04118"/>
    </source>
</evidence>
<dbReference type="Pfam" id="PF24597">
    <property type="entry name" value="TPR_DOP1_M"/>
    <property type="match status" value="1"/>
</dbReference>
<keyword evidence="5" id="KW-0472">Membrane</keyword>
<dbReference type="InterPro" id="IPR040314">
    <property type="entry name" value="DOP1"/>
</dbReference>
<dbReference type="Proteomes" id="UP001212997">
    <property type="component" value="Unassembled WGS sequence"/>
</dbReference>
<feature type="domain" description="DOP1-like C-terminal" evidence="10">
    <location>
        <begin position="1284"/>
        <end position="1758"/>
    </location>
</feature>
<evidence type="ECO:0000256" key="6">
    <source>
        <dbReference type="ARBA" id="ARBA00046326"/>
    </source>
</evidence>
<dbReference type="InterPro" id="IPR016024">
    <property type="entry name" value="ARM-type_fold"/>
</dbReference>
<dbReference type="InterPro" id="IPR056458">
    <property type="entry name" value="TPR_DOP1_M"/>
</dbReference>
<keyword evidence="3" id="KW-0653">Protein transport</keyword>
<evidence type="ECO:0000256" key="3">
    <source>
        <dbReference type="ARBA" id="ARBA00022927"/>
    </source>
</evidence>
<dbReference type="GO" id="GO:0015031">
    <property type="term" value="P:protein transport"/>
    <property type="evidence" value="ECO:0007669"/>
    <property type="project" value="UniProtKB-KW"/>
</dbReference>
<dbReference type="GO" id="GO:0005768">
    <property type="term" value="C:endosome"/>
    <property type="evidence" value="ECO:0007669"/>
    <property type="project" value="TreeGrafter"/>
</dbReference>
<dbReference type="SUPFAM" id="SSF48371">
    <property type="entry name" value="ARM repeat"/>
    <property type="match status" value="1"/>
</dbReference>
<gene>
    <name evidence="11" type="ORF">NLI96_g6636</name>
</gene>
<name>A0AAD5V0J1_9APHY</name>
<dbReference type="GO" id="GO:0006895">
    <property type="term" value="P:Golgi to endosome transport"/>
    <property type="evidence" value="ECO:0007669"/>
    <property type="project" value="InterPro"/>
</dbReference>
<keyword evidence="12" id="KW-1185">Reference proteome</keyword>
<proteinExistence type="inferred from homology"/>
<reference evidence="11" key="1">
    <citation type="submission" date="2022-07" db="EMBL/GenBank/DDBJ databases">
        <title>Genome Sequence of Physisporinus lineatus.</title>
        <authorList>
            <person name="Buettner E."/>
        </authorList>
    </citation>
    <scope>NUCLEOTIDE SEQUENCE</scope>
    <source>
        <strain evidence="11">VT162</strain>
    </source>
</reference>
<accession>A0AAD5V0J1</accession>
<evidence type="ECO:0000313" key="11">
    <source>
        <dbReference type="EMBL" id="KAJ3482953.1"/>
    </source>
</evidence>
<feature type="compositionally biased region" description="Polar residues" evidence="7">
    <location>
        <begin position="970"/>
        <end position="981"/>
    </location>
</feature>
<dbReference type="GO" id="GO:0005829">
    <property type="term" value="C:cytosol"/>
    <property type="evidence" value="ECO:0007669"/>
    <property type="project" value="GOC"/>
</dbReference>
<organism evidence="11 12">
    <name type="scientific">Meripilus lineatus</name>
    <dbReference type="NCBI Taxonomy" id="2056292"/>
    <lineage>
        <taxon>Eukaryota</taxon>
        <taxon>Fungi</taxon>
        <taxon>Dikarya</taxon>
        <taxon>Basidiomycota</taxon>
        <taxon>Agaricomycotina</taxon>
        <taxon>Agaricomycetes</taxon>
        <taxon>Polyporales</taxon>
        <taxon>Meripilaceae</taxon>
        <taxon>Meripilus</taxon>
    </lineage>
</organism>
<evidence type="ECO:0000313" key="12">
    <source>
        <dbReference type="Proteomes" id="UP001212997"/>
    </source>
</evidence>
<keyword evidence="4" id="KW-0333">Golgi apparatus</keyword>
<comment type="similarity">
    <text evidence="6">Belongs to the DOP1 family.</text>
</comment>
<feature type="domain" description="DOP1 N-terminal" evidence="8">
    <location>
        <begin position="38"/>
        <end position="327"/>
    </location>
</feature>
<dbReference type="GO" id="GO:0000139">
    <property type="term" value="C:Golgi membrane"/>
    <property type="evidence" value="ECO:0007669"/>
    <property type="project" value="UniProtKB-SubCell"/>
</dbReference>
<dbReference type="InterPro" id="IPR007249">
    <property type="entry name" value="DOP1_N"/>
</dbReference>
<feature type="region of interest" description="Disordered" evidence="7">
    <location>
        <begin position="1"/>
        <end position="38"/>
    </location>
</feature>
<dbReference type="GO" id="GO:0005802">
    <property type="term" value="C:trans-Golgi network"/>
    <property type="evidence" value="ECO:0007669"/>
    <property type="project" value="TreeGrafter"/>
</dbReference>
<feature type="region of interest" description="Disordered" evidence="7">
    <location>
        <begin position="968"/>
        <end position="996"/>
    </location>
</feature>
<dbReference type="EMBL" id="JANAWD010000249">
    <property type="protein sequence ID" value="KAJ3482953.1"/>
    <property type="molecule type" value="Genomic_DNA"/>
</dbReference>
<dbReference type="Pfam" id="PF04118">
    <property type="entry name" value="Dopey_N"/>
    <property type="match status" value="1"/>
</dbReference>
<evidence type="ECO:0008006" key="13">
    <source>
        <dbReference type="Google" id="ProtNLM"/>
    </source>
</evidence>
<evidence type="ECO:0000256" key="5">
    <source>
        <dbReference type="ARBA" id="ARBA00023136"/>
    </source>
</evidence>
<evidence type="ECO:0000256" key="2">
    <source>
        <dbReference type="ARBA" id="ARBA00022448"/>
    </source>
</evidence>
<dbReference type="PANTHER" id="PTHR14042">
    <property type="entry name" value="DOPEY-RELATED"/>
    <property type="match status" value="1"/>
</dbReference>
<dbReference type="Pfam" id="PF24598">
    <property type="entry name" value="DOP1_C"/>
    <property type="match status" value="1"/>
</dbReference>
<feature type="domain" description="DOP1-like middle TPR" evidence="9">
    <location>
        <begin position="336"/>
        <end position="518"/>
    </location>
</feature>
<comment type="subcellular location">
    <subcellularLocation>
        <location evidence="1">Golgi apparatus membrane</location>
        <topology evidence="1">Peripheral membrane protein</topology>
    </subcellularLocation>
</comment>
<evidence type="ECO:0000256" key="1">
    <source>
        <dbReference type="ARBA" id="ARBA00004395"/>
    </source>
</evidence>
<comment type="caution">
    <text evidence="11">The sequence shown here is derived from an EMBL/GenBank/DDBJ whole genome shotgun (WGS) entry which is preliminary data.</text>
</comment>